<protein>
    <submittedName>
        <fullName evidence="1">Uncharacterized protein</fullName>
    </submittedName>
</protein>
<comment type="caution">
    <text evidence="1">The sequence shown here is derived from an EMBL/GenBank/DDBJ whole genome shotgun (WGS) entry which is preliminary data.</text>
</comment>
<reference evidence="1" key="1">
    <citation type="submission" date="2023-05" db="EMBL/GenBank/DDBJ databases">
        <authorList>
            <person name="Stuckert A."/>
        </authorList>
    </citation>
    <scope>NUCLEOTIDE SEQUENCE</scope>
</reference>
<keyword evidence="2" id="KW-1185">Reference proteome</keyword>
<evidence type="ECO:0000313" key="2">
    <source>
        <dbReference type="Proteomes" id="UP001162483"/>
    </source>
</evidence>
<name>A0ABN9GW39_9NEOB</name>
<gene>
    <name evidence="1" type="ORF">SPARVUS_LOCUS14927077</name>
</gene>
<proteinExistence type="predicted"/>
<feature type="non-terminal residue" evidence="1">
    <location>
        <position position="1"/>
    </location>
</feature>
<dbReference type="Proteomes" id="UP001162483">
    <property type="component" value="Unassembled WGS sequence"/>
</dbReference>
<sequence length="78" mass="8491">PKEVTPSYTRAYHSALLRDSLQLTLSFVPASPSCSVPGHLLRPMPASVFRVPFPVTSGRTGAETGGKLKKFFKTVIFL</sequence>
<accession>A0ABN9GW39</accession>
<evidence type="ECO:0000313" key="1">
    <source>
        <dbReference type="EMBL" id="CAI9613678.1"/>
    </source>
</evidence>
<dbReference type="EMBL" id="CATNWA010019524">
    <property type="protein sequence ID" value="CAI9613678.1"/>
    <property type="molecule type" value="Genomic_DNA"/>
</dbReference>
<organism evidence="1 2">
    <name type="scientific">Staurois parvus</name>
    <dbReference type="NCBI Taxonomy" id="386267"/>
    <lineage>
        <taxon>Eukaryota</taxon>
        <taxon>Metazoa</taxon>
        <taxon>Chordata</taxon>
        <taxon>Craniata</taxon>
        <taxon>Vertebrata</taxon>
        <taxon>Euteleostomi</taxon>
        <taxon>Amphibia</taxon>
        <taxon>Batrachia</taxon>
        <taxon>Anura</taxon>
        <taxon>Neobatrachia</taxon>
        <taxon>Ranoidea</taxon>
        <taxon>Ranidae</taxon>
        <taxon>Staurois</taxon>
    </lineage>
</organism>